<proteinExistence type="predicted"/>
<sequence length="77" mass="9001">MNIYESSSWSCKIKNNPQTIGGKKLFSQRYKRYIDRGRPKVEGVADEGGIVTRRPREWESWRQGDREIGRLGEGVTW</sequence>
<reference evidence="1 2" key="1">
    <citation type="submission" date="2017-10" db="EMBL/GenBank/DDBJ databases">
        <title>The draft genome sequence of Lewinella nigricans NBRC 102662.</title>
        <authorList>
            <person name="Wang K."/>
        </authorList>
    </citation>
    <scope>NUCLEOTIDE SEQUENCE [LARGE SCALE GENOMIC DNA]</scope>
    <source>
        <strain evidence="1 2">NBRC 102662</strain>
    </source>
</reference>
<accession>A0A2D0NFC8</accession>
<dbReference type="Proteomes" id="UP000223913">
    <property type="component" value="Unassembled WGS sequence"/>
</dbReference>
<dbReference type="AlphaFoldDB" id="A0A2D0NFC8"/>
<protein>
    <submittedName>
        <fullName evidence="1">Uncharacterized protein</fullName>
    </submittedName>
</protein>
<gene>
    <name evidence="1" type="ORF">CRP01_07615</name>
</gene>
<evidence type="ECO:0000313" key="1">
    <source>
        <dbReference type="EMBL" id="PHN07090.1"/>
    </source>
</evidence>
<keyword evidence="2" id="KW-1185">Reference proteome</keyword>
<organism evidence="1 2">
    <name type="scientific">Flavilitoribacter nigricans (strain ATCC 23147 / DSM 23189 / NBRC 102662 / NCIMB 1420 / SS-2)</name>
    <name type="common">Lewinella nigricans</name>
    <dbReference type="NCBI Taxonomy" id="1122177"/>
    <lineage>
        <taxon>Bacteria</taxon>
        <taxon>Pseudomonadati</taxon>
        <taxon>Bacteroidota</taxon>
        <taxon>Saprospiria</taxon>
        <taxon>Saprospirales</taxon>
        <taxon>Lewinellaceae</taxon>
        <taxon>Flavilitoribacter</taxon>
    </lineage>
</organism>
<evidence type="ECO:0000313" key="2">
    <source>
        <dbReference type="Proteomes" id="UP000223913"/>
    </source>
</evidence>
<name>A0A2D0NFC8_FLAN2</name>
<dbReference type="EMBL" id="PDUD01000011">
    <property type="protein sequence ID" value="PHN07090.1"/>
    <property type="molecule type" value="Genomic_DNA"/>
</dbReference>
<comment type="caution">
    <text evidence="1">The sequence shown here is derived from an EMBL/GenBank/DDBJ whole genome shotgun (WGS) entry which is preliminary data.</text>
</comment>